<reference evidence="1" key="1">
    <citation type="journal article" date="2018" name="Nat. Genet.">
        <title>Extensive intraspecific gene order and gene structural variations between Mo17 and other maize genomes.</title>
        <authorList>
            <person name="Sun S."/>
            <person name="Zhou Y."/>
            <person name="Chen J."/>
            <person name="Shi J."/>
            <person name="Zhao H."/>
            <person name="Zhao H."/>
            <person name="Song W."/>
            <person name="Zhang M."/>
            <person name="Cui Y."/>
            <person name="Dong X."/>
            <person name="Liu H."/>
            <person name="Ma X."/>
            <person name="Jiao Y."/>
            <person name="Wang B."/>
            <person name="Wei X."/>
            <person name="Stein J.C."/>
            <person name="Glaubitz J.C."/>
            <person name="Lu F."/>
            <person name="Yu G."/>
            <person name="Liang C."/>
            <person name="Fengler K."/>
            <person name="Li B."/>
            <person name="Rafalski A."/>
            <person name="Schnable P.S."/>
            <person name="Ware D.H."/>
            <person name="Buckler E.S."/>
            <person name="Lai J."/>
        </authorList>
    </citation>
    <scope>NUCLEOTIDE SEQUENCE [LARGE SCALE GENOMIC DNA]</scope>
    <source>
        <tissue evidence="1">Seedling</tissue>
    </source>
</reference>
<comment type="caution">
    <text evidence="1">The sequence shown here is derived from an EMBL/GenBank/DDBJ whole genome shotgun (WGS) entry which is preliminary data.</text>
</comment>
<dbReference type="AlphaFoldDB" id="A0A317Y4Y8"/>
<gene>
    <name evidence="1" type="ORF">Zm00014a_036948</name>
</gene>
<organism evidence="1">
    <name type="scientific">Zea mays</name>
    <name type="common">Maize</name>
    <dbReference type="NCBI Taxonomy" id="4577"/>
    <lineage>
        <taxon>Eukaryota</taxon>
        <taxon>Viridiplantae</taxon>
        <taxon>Streptophyta</taxon>
        <taxon>Embryophyta</taxon>
        <taxon>Tracheophyta</taxon>
        <taxon>Spermatophyta</taxon>
        <taxon>Magnoliopsida</taxon>
        <taxon>Liliopsida</taxon>
        <taxon>Poales</taxon>
        <taxon>Poaceae</taxon>
        <taxon>PACMAD clade</taxon>
        <taxon>Panicoideae</taxon>
        <taxon>Andropogonodae</taxon>
        <taxon>Andropogoneae</taxon>
        <taxon>Tripsacinae</taxon>
        <taxon>Zea</taxon>
    </lineage>
</organism>
<accession>A0A317Y4Y8</accession>
<proteinExistence type="predicted"/>
<dbReference type="EMBL" id="NCVQ01000001">
    <property type="protein sequence ID" value="PWZ53777.1"/>
    <property type="molecule type" value="Genomic_DNA"/>
</dbReference>
<evidence type="ECO:0000313" key="1">
    <source>
        <dbReference type="EMBL" id="PWZ53777.1"/>
    </source>
</evidence>
<sequence>MVSSTKDSTPPFFFKCRICLGCTDPGKFTAELSLLVFPALRNSAAMYSVSTWLQNPFKRTSQAGSDQCPPPSPHYSCMAACRCNCLEGKRRSSSPNKKLRVFVTFFSKTKTLKKDITNGKNRTGSRDHEAKHQHLKNLVVMKK</sequence>
<name>A0A317Y4Y8_MAIZE</name>
<dbReference type="Proteomes" id="UP000251960">
    <property type="component" value="Chromosome 1"/>
</dbReference>
<protein>
    <submittedName>
        <fullName evidence="1">Uncharacterized protein</fullName>
    </submittedName>
</protein>